<evidence type="ECO:0000256" key="2">
    <source>
        <dbReference type="ARBA" id="ARBA00022448"/>
    </source>
</evidence>
<dbReference type="PANTHER" id="PTHR43826">
    <property type="entry name" value="GLUCOSE-6-PHOSPHATE EXCHANGER SLC37A4"/>
    <property type="match status" value="1"/>
</dbReference>
<evidence type="ECO:0000313" key="8">
    <source>
        <dbReference type="EMBL" id="SDX16637.1"/>
    </source>
</evidence>
<dbReference type="AlphaFoldDB" id="A0A1H2ZH34"/>
<name>A0A1H2ZH34_9FIRM</name>
<feature type="transmembrane region" description="Helical" evidence="6">
    <location>
        <begin position="172"/>
        <end position="191"/>
    </location>
</feature>
<organism evidence="8 9">
    <name type="scientific">Tepidimicrobium xylanilyticum</name>
    <dbReference type="NCBI Taxonomy" id="1123352"/>
    <lineage>
        <taxon>Bacteria</taxon>
        <taxon>Bacillati</taxon>
        <taxon>Bacillota</taxon>
        <taxon>Tissierellia</taxon>
        <taxon>Tissierellales</taxon>
        <taxon>Tepidimicrobiaceae</taxon>
        <taxon>Tepidimicrobium</taxon>
    </lineage>
</organism>
<proteinExistence type="predicted"/>
<feature type="transmembrane region" description="Helical" evidence="6">
    <location>
        <begin position="42"/>
        <end position="63"/>
    </location>
</feature>
<dbReference type="SUPFAM" id="SSF103473">
    <property type="entry name" value="MFS general substrate transporter"/>
    <property type="match status" value="1"/>
</dbReference>
<dbReference type="PROSITE" id="PS50850">
    <property type="entry name" value="MFS"/>
    <property type="match status" value="1"/>
</dbReference>
<dbReference type="GO" id="GO:0061513">
    <property type="term" value="F:glucose 6-phosphate:phosphate antiporter activity"/>
    <property type="evidence" value="ECO:0007669"/>
    <property type="project" value="TreeGrafter"/>
</dbReference>
<keyword evidence="2" id="KW-0813">Transport</keyword>
<comment type="subcellular location">
    <subcellularLocation>
        <location evidence="1">Cell membrane</location>
        <topology evidence="1">Multi-pass membrane protein</topology>
    </subcellularLocation>
</comment>
<evidence type="ECO:0000256" key="4">
    <source>
        <dbReference type="ARBA" id="ARBA00022989"/>
    </source>
</evidence>
<dbReference type="GO" id="GO:0005886">
    <property type="term" value="C:plasma membrane"/>
    <property type="evidence" value="ECO:0007669"/>
    <property type="project" value="UniProtKB-SubCell"/>
</dbReference>
<keyword evidence="5 6" id="KW-0472">Membrane</keyword>
<feature type="transmembrane region" description="Helical" evidence="6">
    <location>
        <begin position="12"/>
        <end position="30"/>
    </location>
</feature>
<feature type="transmembrane region" description="Helical" evidence="6">
    <location>
        <begin position="322"/>
        <end position="344"/>
    </location>
</feature>
<feature type="transmembrane region" description="Helical" evidence="6">
    <location>
        <begin position="235"/>
        <end position="260"/>
    </location>
</feature>
<keyword evidence="3 6" id="KW-0812">Transmembrane</keyword>
<feature type="transmembrane region" description="Helical" evidence="6">
    <location>
        <begin position="391"/>
        <end position="413"/>
    </location>
</feature>
<protein>
    <submittedName>
        <fullName evidence="8">Sugar phosphate permease</fullName>
    </submittedName>
</protein>
<evidence type="ECO:0000313" key="9">
    <source>
        <dbReference type="Proteomes" id="UP000198828"/>
    </source>
</evidence>
<dbReference type="Proteomes" id="UP000198828">
    <property type="component" value="Unassembled WGS sequence"/>
</dbReference>
<evidence type="ECO:0000256" key="6">
    <source>
        <dbReference type="SAM" id="Phobius"/>
    </source>
</evidence>
<evidence type="ECO:0000256" key="5">
    <source>
        <dbReference type="ARBA" id="ARBA00023136"/>
    </source>
</evidence>
<feature type="transmembrane region" description="Helical" evidence="6">
    <location>
        <begin position="84"/>
        <end position="102"/>
    </location>
</feature>
<dbReference type="InterPro" id="IPR020846">
    <property type="entry name" value="MFS_dom"/>
</dbReference>
<evidence type="ECO:0000259" key="7">
    <source>
        <dbReference type="PROSITE" id="PS50850"/>
    </source>
</evidence>
<feature type="transmembrane region" description="Helical" evidence="6">
    <location>
        <begin position="108"/>
        <end position="126"/>
    </location>
</feature>
<dbReference type="InterPro" id="IPR036259">
    <property type="entry name" value="MFS_trans_sf"/>
</dbReference>
<dbReference type="OrthoDB" id="9773404at2"/>
<reference evidence="8 9" key="1">
    <citation type="submission" date="2016-10" db="EMBL/GenBank/DDBJ databases">
        <authorList>
            <person name="de Groot N.N."/>
        </authorList>
    </citation>
    <scope>NUCLEOTIDE SEQUENCE [LARGE SCALE GENOMIC DNA]</scope>
    <source>
        <strain evidence="8 9">DSM 23310</strain>
    </source>
</reference>
<evidence type="ECO:0000256" key="3">
    <source>
        <dbReference type="ARBA" id="ARBA00022692"/>
    </source>
</evidence>
<feature type="transmembrane region" description="Helical" evidence="6">
    <location>
        <begin position="297"/>
        <end position="316"/>
    </location>
</feature>
<keyword evidence="9" id="KW-1185">Reference proteome</keyword>
<dbReference type="EMBL" id="FNNG01000007">
    <property type="protein sequence ID" value="SDX16637.1"/>
    <property type="molecule type" value="Genomic_DNA"/>
</dbReference>
<evidence type="ECO:0000256" key="1">
    <source>
        <dbReference type="ARBA" id="ARBA00004651"/>
    </source>
</evidence>
<sequence>MTLPPNEQKLSPYRWVVWGILVSIYLIVFFHRLSVGVIAEDLVSTFGMSATQIANLGSMYFYAYTIMQIPSGILADYLGPKKTAIIGCIVAAIGSGIFSFAINVPMAYVGRLLVGLGVSVIFLCVLKIQSNWFLAEKFATMSGLTSFIGGLGGVLAQGPLLMVVGLMGWRNSFRLIGIITFVFAILTLIFVKNTPTEMGLPEINPQQIQASKREENILSQLFAIIKNPRIWAPSITFGGINGGFMLFAGTFGVSYIAIVYEVNKILAANMVSMLLVVSSIANLFIGKISDTLRGRKGPLLVLAVAAVIGWGILVFLKPPLWFMFVFVVLIGISSSIGVLCWSLGKEVSDPKLAGMSISIVNVSGFFFAALLQVICGKLIDINLSKGLPMDMAYTNAFIVPAISSFVALIFALLSKETKCENIYTQ</sequence>
<dbReference type="PANTHER" id="PTHR43826:SF3">
    <property type="entry name" value="GLUCOSE-6-PHOSPHATE EXCHANGER SLC37A4"/>
    <property type="match status" value="1"/>
</dbReference>
<gene>
    <name evidence="8" type="ORF">SAMN05660923_01836</name>
</gene>
<feature type="transmembrane region" description="Helical" evidence="6">
    <location>
        <begin position="138"/>
        <end position="160"/>
    </location>
</feature>
<feature type="domain" description="Major facilitator superfamily (MFS) profile" evidence="7">
    <location>
        <begin position="17"/>
        <end position="419"/>
    </location>
</feature>
<dbReference type="Gene3D" id="1.20.1250.20">
    <property type="entry name" value="MFS general substrate transporter like domains"/>
    <property type="match status" value="2"/>
</dbReference>
<dbReference type="RefSeq" id="WP_093752993.1">
    <property type="nucleotide sequence ID" value="NZ_BSYN01000003.1"/>
</dbReference>
<dbReference type="InterPro" id="IPR011701">
    <property type="entry name" value="MFS"/>
</dbReference>
<accession>A0A1H2ZH34</accession>
<dbReference type="GO" id="GO:0035435">
    <property type="term" value="P:phosphate ion transmembrane transport"/>
    <property type="evidence" value="ECO:0007669"/>
    <property type="project" value="TreeGrafter"/>
</dbReference>
<keyword evidence="4 6" id="KW-1133">Transmembrane helix</keyword>
<dbReference type="InterPro" id="IPR051337">
    <property type="entry name" value="OPA_Antiporter"/>
</dbReference>
<feature type="transmembrane region" description="Helical" evidence="6">
    <location>
        <begin position="356"/>
        <end position="379"/>
    </location>
</feature>
<feature type="transmembrane region" description="Helical" evidence="6">
    <location>
        <begin position="266"/>
        <end position="285"/>
    </location>
</feature>
<dbReference type="Pfam" id="PF07690">
    <property type="entry name" value="MFS_1"/>
    <property type="match status" value="1"/>
</dbReference>